<reference evidence="1 2" key="1">
    <citation type="submission" date="2024-01" db="EMBL/GenBank/DDBJ databases">
        <title>Genome assemblies of Stephania.</title>
        <authorList>
            <person name="Yang L."/>
        </authorList>
    </citation>
    <scope>NUCLEOTIDE SEQUENCE [LARGE SCALE GENOMIC DNA]</scope>
    <source>
        <strain evidence="1">JXDWG</strain>
        <tissue evidence="1">Leaf</tissue>
    </source>
</reference>
<organism evidence="1 2">
    <name type="scientific">Stephania cephalantha</name>
    <dbReference type="NCBI Taxonomy" id="152367"/>
    <lineage>
        <taxon>Eukaryota</taxon>
        <taxon>Viridiplantae</taxon>
        <taxon>Streptophyta</taxon>
        <taxon>Embryophyta</taxon>
        <taxon>Tracheophyta</taxon>
        <taxon>Spermatophyta</taxon>
        <taxon>Magnoliopsida</taxon>
        <taxon>Ranunculales</taxon>
        <taxon>Menispermaceae</taxon>
        <taxon>Menispermoideae</taxon>
        <taxon>Cissampelideae</taxon>
        <taxon>Stephania</taxon>
    </lineage>
</organism>
<accession>A0AAP0JUP7</accession>
<protein>
    <submittedName>
        <fullName evidence="1">Uncharacterized protein</fullName>
    </submittedName>
</protein>
<sequence>MERERDGGIETETNSSFVTVGDLKGCADAEVYAQCAYICIRTWLSIARTMAILDEANERSVNTDMLIEILSHAIQLLHSFAKTSIQLNP</sequence>
<evidence type="ECO:0000313" key="1">
    <source>
        <dbReference type="EMBL" id="KAK9140586.1"/>
    </source>
</evidence>
<gene>
    <name evidence="1" type="ORF">Scep_010267</name>
</gene>
<comment type="caution">
    <text evidence="1">The sequence shown here is derived from an EMBL/GenBank/DDBJ whole genome shotgun (WGS) entry which is preliminary data.</text>
</comment>
<evidence type="ECO:0000313" key="2">
    <source>
        <dbReference type="Proteomes" id="UP001419268"/>
    </source>
</evidence>
<dbReference type="EMBL" id="JBBNAG010000004">
    <property type="protein sequence ID" value="KAK9140586.1"/>
    <property type="molecule type" value="Genomic_DNA"/>
</dbReference>
<dbReference type="Proteomes" id="UP001419268">
    <property type="component" value="Unassembled WGS sequence"/>
</dbReference>
<proteinExistence type="predicted"/>
<keyword evidence="2" id="KW-1185">Reference proteome</keyword>
<name>A0AAP0JUP7_9MAGN</name>
<dbReference type="AlphaFoldDB" id="A0AAP0JUP7"/>